<dbReference type="InterPro" id="IPR000757">
    <property type="entry name" value="Beta-glucanase-like"/>
</dbReference>
<evidence type="ECO:0000313" key="3">
    <source>
        <dbReference type="EMBL" id="MBE0384455.1"/>
    </source>
</evidence>
<dbReference type="PROSITE" id="PS51762">
    <property type="entry name" value="GH16_2"/>
    <property type="match status" value="1"/>
</dbReference>
<gene>
    <name evidence="4" type="primary">glcA</name>
    <name evidence="4" type="ORF">PCAR9_B0365</name>
    <name evidence="3" type="ORF">PCARR_b0431</name>
</gene>
<dbReference type="Proteomes" id="UP000238288">
    <property type="component" value="Chromosome PCAR9b"/>
</dbReference>
<dbReference type="Proteomes" id="UP000615003">
    <property type="component" value="Unassembled WGS sequence"/>
</dbReference>
<evidence type="ECO:0000256" key="1">
    <source>
        <dbReference type="ARBA" id="ARBA00006865"/>
    </source>
</evidence>
<dbReference type="PANTHER" id="PTHR10963">
    <property type="entry name" value="GLYCOSYL HYDROLASE-RELATED"/>
    <property type="match status" value="1"/>
</dbReference>
<proteinExistence type="inferred from homology"/>
<feature type="domain" description="GH16" evidence="2">
    <location>
        <begin position="31"/>
        <end position="329"/>
    </location>
</feature>
<keyword evidence="4" id="KW-0326">Glycosidase</keyword>
<evidence type="ECO:0000313" key="4">
    <source>
        <dbReference type="EMBL" id="SOU42838.1"/>
    </source>
</evidence>
<comment type="similarity">
    <text evidence="1">Belongs to the glycosyl hydrolase 16 family.</text>
</comment>
<evidence type="ECO:0000313" key="6">
    <source>
        <dbReference type="Proteomes" id="UP000615003"/>
    </source>
</evidence>
<accession>A0A2K4XES6</accession>
<dbReference type="EMBL" id="LT965929">
    <property type="protein sequence ID" value="SOU42838.1"/>
    <property type="molecule type" value="Genomic_DNA"/>
</dbReference>
<dbReference type="PANTHER" id="PTHR10963:SF55">
    <property type="entry name" value="GLYCOSIDE HYDROLASE FAMILY 16 PROTEIN"/>
    <property type="match status" value="1"/>
</dbReference>
<name>A0A2K4XES6_PSEVC</name>
<dbReference type="Gene3D" id="2.60.120.200">
    <property type="match status" value="1"/>
</dbReference>
<keyword evidence="4" id="KW-0378">Hydrolase</keyword>
<dbReference type="InterPro" id="IPR008979">
    <property type="entry name" value="Galactose-bd-like_sf"/>
</dbReference>
<dbReference type="GO" id="GO:0042973">
    <property type="term" value="F:glucan endo-1,3-beta-D-glucosidase activity"/>
    <property type="evidence" value="ECO:0007669"/>
    <property type="project" value="UniProtKB-EC"/>
</dbReference>
<dbReference type="AlphaFoldDB" id="A0A2K4XES6"/>
<keyword evidence="6" id="KW-1185">Reference proteome</keyword>
<evidence type="ECO:0000259" key="2">
    <source>
        <dbReference type="PROSITE" id="PS51762"/>
    </source>
</evidence>
<evidence type="ECO:0000313" key="5">
    <source>
        <dbReference type="Proteomes" id="UP000238288"/>
    </source>
</evidence>
<dbReference type="EMBL" id="AQGW01000025">
    <property type="protein sequence ID" value="MBE0384455.1"/>
    <property type="molecule type" value="Genomic_DNA"/>
</dbReference>
<dbReference type="InterPro" id="IPR013320">
    <property type="entry name" value="ConA-like_dom_sf"/>
</dbReference>
<dbReference type="GO" id="GO:0005975">
    <property type="term" value="P:carbohydrate metabolic process"/>
    <property type="evidence" value="ECO:0007669"/>
    <property type="project" value="InterPro"/>
</dbReference>
<reference evidence="4 5" key="2">
    <citation type="submission" date="2017-11" db="EMBL/GenBank/DDBJ databases">
        <authorList>
            <person name="Han C.G."/>
        </authorList>
    </citation>
    <scope>NUCLEOTIDE SEQUENCE [LARGE SCALE GENOMIC DNA]</scope>
    <source>
        <strain evidence="5">ATCC 43555</strain>
        <strain evidence="4">ATCC43555</strain>
    </source>
</reference>
<dbReference type="OrthoDB" id="9809583at2"/>
<dbReference type="GeneID" id="93665547"/>
<dbReference type="RefSeq" id="WP_104643944.1">
    <property type="nucleotide sequence ID" value="NZ_AQGW01000025.1"/>
</dbReference>
<dbReference type="EC" id="3.2.1.39" evidence="4"/>
<sequence length="886" mass="95724">MNIETTHITRLFAAISLATLAGCGGDSATKSNFENVDASEPVSDWQMVWSDEFDGSAIDTNKWNFELNCDGGGNNEKQCYTDSEQNAFIADGVLNIVALPATEGAEKPYTSARLNTRYNADFTYGRFEVRAKLPSGQGSWPAFWMLPTDEEYGTWPRSGEIDVLESVNLKTANEDGGIESSIHGTLHYGRAWPDNSYTGQEYKFPEDSNPADDFHTYAIEWQEGEIRWYVDGYLYATQRQSEVRTNANGDAVGLTHRGWFAEYFEQGSGELETHWDSAPYDKDFHLLLNLAVGGDWPENVNELGVDANAFANGQTFAVDYVRVYQCASNPDTGRGCETIRPGYDSLDDALLEGDAPIPSAPSTGIATPLTIFGDSFNPNWPAWDCCGGSTPAVVNDEEQGDVVEFTIGSEPTVVGFISRDAFITDENGAATPFDASPMLEEGYVRFKMKVTSAPSVPDTTWFVKLESTEASSDADMPLSNSVEGQAPVVGQWQTYTFLLSDLDAAGLDISAIDVLMVFPEWGTGEGATFLIDDVEITQDNIGASPELTIFEDEQNLAWPMWDCCGGSTPVEAMDDEEHGLTAEFSIGAEPTVMGFNSRTEVGGAGESFDASSILDEGVIQFDLKVTSTPSDPATPWLFKVESNGGDSAVELELTASVEGAAPVTGEWQTYTFKLSDLAGAGLDVSTIDVLMIFPAWGAGEGAVYRVDNVKIYNPNAAPVASGELNVFTDTVADQWSIWDCCAGSTPTTETDDDQHGAVAQFSIGATPTVMGFLADEDVSFDASALLESGVVQFDMKVVSAPSNVDAQWLFKIESIGASSAVELALTQSVEGQAPTTGEWQTYTFPIQQLFDAGLDISALNVIMVFPSWDMGDGALYRIDNVIIANP</sequence>
<protein>
    <submittedName>
        <fullName evidence="4">Glucan endo-1,3-beta-D-glucosidase, family GH16</fullName>
        <ecNumber evidence="4">3.2.1.39</ecNumber>
    </submittedName>
</protein>
<reference evidence="3 6" key="1">
    <citation type="submission" date="2015-06" db="EMBL/GenBank/DDBJ databases">
        <title>Genome sequence of Pseudoalteromonas carrageenovora.</title>
        <authorList>
            <person name="Xie B.-B."/>
            <person name="Rong J.-C."/>
            <person name="Qin Q.-L."/>
            <person name="Zhang Y.-Z."/>
        </authorList>
    </citation>
    <scope>NUCLEOTIDE SEQUENCE [LARGE SCALE GENOMIC DNA]</scope>
    <source>
        <strain evidence="3 6">IAM 12662</strain>
    </source>
</reference>
<dbReference type="SUPFAM" id="SSF49785">
    <property type="entry name" value="Galactose-binding domain-like"/>
    <property type="match status" value="3"/>
</dbReference>
<organism evidence="4 5">
    <name type="scientific">Pseudoalteromonas carrageenovora IAM 12662</name>
    <dbReference type="NCBI Taxonomy" id="1314868"/>
    <lineage>
        <taxon>Bacteria</taxon>
        <taxon>Pseudomonadati</taxon>
        <taxon>Pseudomonadota</taxon>
        <taxon>Gammaproteobacteria</taxon>
        <taxon>Alteromonadales</taxon>
        <taxon>Pseudoalteromonadaceae</taxon>
        <taxon>Pseudoalteromonas</taxon>
    </lineage>
</organism>
<dbReference type="CDD" id="cd08023">
    <property type="entry name" value="GH16_laminarinase_like"/>
    <property type="match status" value="1"/>
</dbReference>
<dbReference type="SUPFAM" id="SSF49899">
    <property type="entry name" value="Concanavalin A-like lectins/glucanases"/>
    <property type="match status" value="1"/>
</dbReference>
<dbReference type="Pfam" id="PF00722">
    <property type="entry name" value="Glyco_hydro_16"/>
    <property type="match status" value="1"/>
</dbReference>
<dbReference type="Gene3D" id="2.60.120.430">
    <property type="entry name" value="Galactose-binding lectin"/>
    <property type="match status" value="3"/>
</dbReference>
<dbReference type="InterPro" id="IPR050546">
    <property type="entry name" value="Glycosyl_Hydrlase_16"/>
</dbReference>